<keyword evidence="1 2" id="KW-0238">DNA-binding</keyword>
<name>A0ABV3FZ15_9NOCA</name>
<dbReference type="EMBL" id="JBFAKC010000011">
    <property type="protein sequence ID" value="MEV0710663.1"/>
    <property type="molecule type" value="Genomic_DNA"/>
</dbReference>
<dbReference type="InterPro" id="IPR050109">
    <property type="entry name" value="HTH-type_TetR-like_transc_reg"/>
</dbReference>
<keyword evidence="5" id="KW-1185">Reference proteome</keyword>
<organism evidence="4 5">
    <name type="scientific">Nocardia aurea</name>
    <dbReference type="NCBI Taxonomy" id="2144174"/>
    <lineage>
        <taxon>Bacteria</taxon>
        <taxon>Bacillati</taxon>
        <taxon>Actinomycetota</taxon>
        <taxon>Actinomycetes</taxon>
        <taxon>Mycobacteriales</taxon>
        <taxon>Nocardiaceae</taxon>
        <taxon>Nocardia</taxon>
    </lineage>
</organism>
<dbReference type="PANTHER" id="PTHR30055">
    <property type="entry name" value="HTH-TYPE TRANSCRIPTIONAL REGULATOR RUTR"/>
    <property type="match status" value="1"/>
</dbReference>
<evidence type="ECO:0000256" key="1">
    <source>
        <dbReference type="ARBA" id="ARBA00023125"/>
    </source>
</evidence>
<reference evidence="4 5" key="1">
    <citation type="submission" date="2024-06" db="EMBL/GenBank/DDBJ databases">
        <title>The Natural Products Discovery Center: Release of the First 8490 Sequenced Strains for Exploring Actinobacteria Biosynthetic Diversity.</title>
        <authorList>
            <person name="Kalkreuter E."/>
            <person name="Kautsar S.A."/>
            <person name="Yang D."/>
            <person name="Bader C.D."/>
            <person name="Teijaro C.N."/>
            <person name="Fluegel L."/>
            <person name="Davis C.M."/>
            <person name="Simpson J.R."/>
            <person name="Lauterbach L."/>
            <person name="Steele A.D."/>
            <person name="Gui C."/>
            <person name="Meng S."/>
            <person name="Li G."/>
            <person name="Viehrig K."/>
            <person name="Ye F."/>
            <person name="Su P."/>
            <person name="Kiefer A.F."/>
            <person name="Nichols A."/>
            <person name="Cepeda A.J."/>
            <person name="Yan W."/>
            <person name="Fan B."/>
            <person name="Jiang Y."/>
            <person name="Adhikari A."/>
            <person name="Zheng C.-J."/>
            <person name="Schuster L."/>
            <person name="Cowan T.M."/>
            <person name="Smanski M.J."/>
            <person name="Chevrette M.G."/>
            <person name="De Carvalho L.P.S."/>
            <person name="Shen B."/>
        </authorList>
    </citation>
    <scope>NUCLEOTIDE SEQUENCE [LARGE SCALE GENOMIC DNA]</scope>
    <source>
        <strain evidence="4 5">NPDC050403</strain>
    </source>
</reference>
<gene>
    <name evidence="4" type="ORF">AB0I48_24160</name>
</gene>
<dbReference type="PANTHER" id="PTHR30055:SF146">
    <property type="entry name" value="HTH-TYPE TRANSCRIPTIONAL DUAL REGULATOR CECR"/>
    <property type="match status" value="1"/>
</dbReference>
<dbReference type="RefSeq" id="WP_357786618.1">
    <property type="nucleotide sequence ID" value="NZ_JBFAKC010000011.1"/>
</dbReference>
<evidence type="ECO:0000313" key="5">
    <source>
        <dbReference type="Proteomes" id="UP001551695"/>
    </source>
</evidence>
<comment type="caution">
    <text evidence="4">The sequence shown here is derived from an EMBL/GenBank/DDBJ whole genome shotgun (WGS) entry which is preliminary data.</text>
</comment>
<sequence length="192" mass="20581">MTGSTKPRMTATERSAEVLTAAVTAFSESGYAATKTDDIARRAGVSQPYVIRLFGTKQHLFLAAVRSACDRIEEVFREAGNAIPPGATPEEALCELGAAYDVFLAERELPLVMLHGFAASVDPAIGGPVRECFGQIYALIKELSGAPITDTRRFLSTGMLLTVMTAMRVAGPEAIAVDWATELLDDLSDRPE</sequence>
<protein>
    <submittedName>
        <fullName evidence="4">TetR/AcrR family transcriptional regulator</fullName>
    </submittedName>
</protein>
<proteinExistence type="predicted"/>
<evidence type="ECO:0000313" key="4">
    <source>
        <dbReference type="EMBL" id="MEV0710663.1"/>
    </source>
</evidence>
<dbReference type="Proteomes" id="UP001551695">
    <property type="component" value="Unassembled WGS sequence"/>
</dbReference>
<dbReference type="PRINTS" id="PR00455">
    <property type="entry name" value="HTHTETR"/>
</dbReference>
<accession>A0ABV3FZ15</accession>
<feature type="domain" description="HTH tetR-type" evidence="3">
    <location>
        <begin position="12"/>
        <end position="72"/>
    </location>
</feature>
<evidence type="ECO:0000259" key="3">
    <source>
        <dbReference type="PROSITE" id="PS50977"/>
    </source>
</evidence>
<evidence type="ECO:0000256" key="2">
    <source>
        <dbReference type="PROSITE-ProRule" id="PRU00335"/>
    </source>
</evidence>
<dbReference type="PROSITE" id="PS50977">
    <property type="entry name" value="HTH_TETR_2"/>
    <property type="match status" value="1"/>
</dbReference>
<feature type="DNA-binding region" description="H-T-H motif" evidence="2">
    <location>
        <begin position="35"/>
        <end position="54"/>
    </location>
</feature>
<dbReference type="InterPro" id="IPR009057">
    <property type="entry name" value="Homeodomain-like_sf"/>
</dbReference>
<dbReference type="Gene3D" id="1.10.357.10">
    <property type="entry name" value="Tetracycline Repressor, domain 2"/>
    <property type="match status" value="1"/>
</dbReference>
<dbReference type="Pfam" id="PF00440">
    <property type="entry name" value="TetR_N"/>
    <property type="match status" value="1"/>
</dbReference>
<dbReference type="SUPFAM" id="SSF46689">
    <property type="entry name" value="Homeodomain-like"/>
    <property type="match status" value="1"/>
</dbReference>
<dbReference type="InterPro" id="IPR001647">
    <property type="entry name" value="HTH_TetR"/>
</dbReference>